<evidence type="ECO:0000313" key="3">
    <source>
        <dbReference type="Proteomes" id="UP000034166"/>
    </source>
</evidence>
<accession>A0A0M2SZD0</accession>
<reference evidence="2 3" key="1">
    <citation type="submission" date="2015-04" db="EMBL/GenBank/DDBJ databases">
        <title>Taxonomic description and genome sequence of Bacillus campisalis sp. nov., a novel member of the genus Bacillus isolated from solar saltern.</title>
        <authorList>
            <person name="Mathan Kumar R."/>
            <person name="Kaur G."/>
            <person name="Kumar A."/>
            <person name="Singh N.K."/>
            <person name="Kaur N."/>
            <person name="Kumar N."/>
            <person name="Mayilraj S."/>
        </authorList>
    </citation>
    <scope>NUCLEOTIDE SEQUENCE [LARGE SCALE GENOMIC DNA]</scope>
    <source>
        <strain evidence="2 3">SA2-6</strain>
    </source>
</reference>
<organism evidence="2 3">
    <name type="scientific">Mesobacillus campisalis</name>
    <dbReference type="NCBI Taxonomy" id="1408103"/>
    <lineage>
        <taxon>Bacteria</taxon>
        <taxon>Bacillati</taxon>
        <taxon>Bacillota</taxon>
        <taxon>Bacilli</taxon>
        <taxon>Bacillales</taxon>
        <taxon>Bacillaceae</taxon>
        <taxon>Mesobacillus</taxon>
    </lineage>
</organism>
<comment type="caution">
    <text evidence="2">The sequence shown here is derived from an EMBL/GenBank/DDBJ whole genome shotgun (WGS) entry which is preliminary data.</text>
</comment>
<evidence type="ECO:0000313" key="2">
    <source>
        <dbReference type="EMBL" id="KKK39061.1"/>
    </source>
</evidence>
<dbReference type="AlphaFoldDB" id="A0A0M2SZD0"/>
<protein>
    <submittedName>
        <fullName evidence="2">Uncharacterized protein</fullName>
    </submittedName>
</protein>
<dbReference type="Proteomes" id="UP000034166">
    <property type="component" value="Unassembled WGS sequence"/>
</dbReference>
<gene>
    <name evidence="2" type="ORF">WQ57_04550</name>
</gene>
<sequence length="66" mass="6934">MILLSIDNITDMIKEMILVKTKDDVSTGAKVTKDNQVYGTPNSKAKNGTGDSPNDNAGGKSKGLGH</sequence>
<evidence type="ECO:0000256" key="1">
    <source>
        <dbReference type="SAM" id="MobiDB-lite"/>
    </source>
</evidence>
<keyword evidence="3" id="KW-1185">Reference proteome</keyword>
<feature type="compositionally biased region" description="Polar residues" evidence="1">
    <location>
        <begin position="34"/>
        <end position="55"/>
    </location>
</feature>
<dbReference type="EMBL" id="LAYY01000004">
    <property type="protein sequence ID" value="KKK39061.1"/>
    <property type="molecule type" value="Genomic_DNA"/>
</dbReference>
<dbReference type="PATRIC" id="fig|1408103.3.peg.1021"/>
<proteinExistence type="predicted"/>
<feature type="region of interest" description="Disordered" evidence="1">
    <location>
        <begin position="23"/>
        <end position="66"/>
    </location>
</feature>
<name>A0A0M2SZD0_9BACI</name>